<evidence type="ECO:0000313" key="1">
    <source>
        <dbReference type="EMBL" id="ACC83079.1"/>
    </source>
</evidence>
<organism evidence="1 2">
    <name type="scientific">Nostoc punctiforme (strain ATCC 29133 / PCC 73102)</name>
    <dbReference type="NCBI Taxonomy" id="63737"/>
    <lineage>
        <taxon>Bacteria</taxon>
        <taxon>Bacillati</taxon>
        <taxon>Cyanobacteriota</taxon>
        <taxon>Cyanophyceae</taxon>
        <taxon>Nostocales</taxon>
        <taxon>Nostocaceae</taxon>
        <taxon>Nostoc</taxon>
    </lineage>
</organism>
<dbReference type="Proteomes" id="UP000001191">
    <property type="component" value="Chromosome"/>
</dbReference>
<gene>
    <name evidence="1" type="ordered locus">Npun_R4725</name>
</gene>
<dbReference type="RefSeq" id="WP_012411038.1">
    <property type="nucleotide sequence ID" value="NC_010628.1"/>
</dbReference>
<reference evidence="2" key="1">
    <citation type="submission" date="2008-04" db="EMBL/GenBank/DDBJ databases">
        <title>Complete sequence of chromosome of Nostoc punctiforme ATCC 29133.</title>
        <authorList>
            <consortium name="US DOE Joint Genome Institute"/>
            <person name="Copeland A."/>
            <person name="Lucas S."/>
            <person name="Lapidus A."/>
            <person name="Glavina del Rio T."/>
            <person name="Dalin E."/>
            <person name="Tice H."/>
            <person name="Pitluck S."/>
            <person name="Chain P."/>
            <person name="Malfatti S."/>
            <person name="Shin M."/>
            <person name="Vergez L."/>
            <person name="Schmutz J."/>
            <person name="Larimer F."/>
            <person name="Land M."/>
            <person name="Hauser L."/>
            <person name="Kyrpides N."/>
            <person name="Kim E."/>
            <person name="Meeks J.C."/>
            <person name="Elhai J."/>
            <person name="Campbell E.L."/>
            <person name="Thiel T."/>
            <person name="Longmire J."/>
            <person name="Potts M."/>
            <person name="Atlas R."/>
        </authorList>
    </citation>
    <scope>NUCLEOTIDE SEQUENCE [LARGE SCALE GENOMIC DNA]</scope>
    <source>
        <strain evidence="2">ATCC 29133 / PCC 73102</strain>
    </source>
</reference>
<proteinExistence type="predicted"/>
<dbReference type="HOGENOM" id="CLU_1359239_0_0_3"/>
<dbReference type="KEGG" id="npu:Npun_R4725"/>
<accession>B2IY20</accession>
<protein>
    <submittedName>
        <fullName evidence="1">Uncharacterized protein</fullName>
    </submittedName>
</protein>
<dbReference type="EnsemblBacteria" id="ACC83079">
    <property type="protein sequence ID" value="ACC83079"/>
    <property type="gene ID" value="Npun_R4725"/>
</dbReference>
<reference evidence="1 2" key="2">
    <citation type="journal article" date="2013" name="Plant Physiol.">
        <title>A Nostoc punctiforme Sugar Transporter Necessary to Establish a Cyanobacterium-Plant Symbiosis.</title>
        <authorList>
            <person name="Ekman M."/>
            <person name="Picossi S."/>
            <person name="Campbell E.L."/>
            <person name="Meeks J.C."/>
            <person name="Flores E."/>
        </authorList>
    </citation>
    <scope>NUCLEOTIDE SEQUENCE [LARGE SCALE GENOMIC DNA]</scope>
    <source>
        <strain evidence="2">ATCC 29133 / PCC 73102</strain>
    </source>
</reference>
<name>B2IY20_NOSP7</name>
<keyword evidence="2" id="KW-1185">Reference proteome</keyword>
<evidence type="ECO:0000313" key="2">
    <source>
        <dbReference type="Proteomes" id="UP000001191"/>
    </source>
</evidence>
<sequence length="201" mass="23253">MTIKKRIELNQGCFLNPANKKIVANVASKDILNLITQELKTRYSPETQKQVLEESSQLLPNFVFEELLKRQEELVNVNPDSLIIVNCNITDAEVDDLEFNLRVEAYFVIGDTTGQNHFRANRIVLWSNIWGDEEELLLALEDELGEQFWTNYQIQLVFDEENEQTIELEVSQIDDCAARLEFSPSHQRFLPSIVSFTDSEL</sequence>
<dbReference type="eggNOG" id="ENOG5030NA1">
    <property type="taxonomic scope" value="Bacteria"/>
</dbReference>
<dbReference type="EMBL" id="CP001037">
    <property type="protein sequence ID" value="ACC83079.1"/>
    <property type="molecule type" value="Genomic_DNA"/>
</dbReference>
<dbReference type="AlphaFoldDB" id="B2IY20"/>